<accession>A0A7K1H8V3</accession>
<evidence type="ECO:0000313" key="3">
    <source>
        <dbReference type="Proteomes" id="UP000437446"/>
    </source>
</evidence>
<feature type="signal peptide" evidence="1">
    <location>
        <begin position="1"/>
        <end position="23"/>
    </location>
</feature>
<gene>
    <name evidence="2" type="ORF">GMD66_00930</name>
</gene>
<protein>
    <submittedName>
        <fullName evidence="2">DUF4848 domain-containing protein</fullName>
    </submittedName>
</protein>
<feature type="chain" id="PRO_5029882448" evidence="1">
    <location>
        <begin position="24"/>
        <end position="302"/>
    </location>
</feature>
<dbReference type="AlphaFoldDB" id="A0A7K1H8V3"/>
<name>A0A7K1H8V3_9BACT</name>
<sequence length="302" mass="33884">MKKLKFCLICLVSVLFVSCTNELIDVESSKSEVKTKAMSFETIILEDSILNFADNSALENALSDIENVFGLLKKEGFKSLYNVFDDAMGDADNYYDTKEHYEEFKVKYASLYFPEYGDDYSAYLPVSNLKLAHLANKNGFIKINGELINCKDISSYAQLDSLGLTPPNDKQKSKEVFSYREGKNKLWVKYSVLGTINGRPNYNAGVKFEVCFRKKGFAGIWYNRKASTTIACANCDIAYVSNPPTVQNVGTSARKSKNDSFSSHDYEFFPKDLLGGGNKGFCLTVTYGPWPGKNLDFVVVKE</sequence>
<evidence type="ECO:0000256" key="1">
    <source>
        <dbReference type="SAM" id="SignalP"/>
    </source>
</evidence>
<comment type="caution">
    <text evidence="2">The sequence shown here is derived from an EMBL/GenBank/DDBJ whole genome shotgun (WGS) entry which is preliminary data.</text>
</comment>
<dbReference type="Proteomes" id="UP000437446">
    <property type="component" value="Unassembled WGS sequence"/>
</dbReference>
<dbReference type="RefSeq" id="WP_129942847.1">
    <property type="nucleotide sequence ID" value="NZ_RCYQ01000001.1"/>
</dbReference>
<organism evidence="2 3">
    <name type="scientific">Parabacteroides merdae</name>
    <dbReference type="NCBI Taxonomy" id="46503"/>
    <lineage>
        <taxon>Bacteria</taxon>
        <taxon>Pseudomonadati</taxon>
        <taxon>Bacteroidota</taxon>
        <taxon>Bacteroidia</taxon>
        <taxon>Bacteroidales</taxon>
        <taxon>Tannerellaceae</taxon>
        <taxon>Parabacteroides</taxon>
    </lineage>
</organism>
<evidence type="ECO:0000313" key="2">
    <source>
        <dbReference type="EMBL" id="MTU27800.1"/>
    </source>
</evidence>
<dbReference type="EMBL" id="WNCR01000001">
    <property type="protein sequence ID" value="MTU27800.1"/>
    <property type="molecule type" value="Genomic_DNA"/>
</dbReference>
<reference evidence="2 3" key="1">
    <citation type="journal article" date="2019" name="Nat. Med.">
        <title>A library of human gut bacterial isolates paired with longitudinal multiomics data enables mechanistic microbiome research.</title>
        <authorList>
            <person name="Poyet M."/>
            <person name="Groussin M."/>
            <person name="Gibbons S.M."/>
            <person name="Avila-Pacheco J."/>
            <person name="Jiang X."/>
            <person name="Kearney S.M."/>
            <person name="Perrotta A.R."/>
            <person name="Berdy B."/>
            <person name="Zhao S."/>
            <person name="Lieberman T.D."/>
            <person name="Swanson P.K."/>
            <person name="Smith M."/>
            <person name="Roesemann S."/>
            <person name="Alexander J.E."/>
            <person name="Rich S.A."/>
            <person name="Livny J."/>
            <person name="Vlamakis H."/>
            <person name="Clish C."/>
            <person name="Bullock K."/>
            <person name="Deik A."/>
            <person name="Scott J."/>
            <person name="Pierce K.A."/>
            <person name="Xavier R.J."/>
            <person name="Alm E.J."/>
        </authorList>
    </citation>
    <scope>NUCLEOTIDE SEQUENCE [LARGE SCALE GENOMIC DNA]</scope>
    <source>
        <strain evidence="2 3">BIOML-A25</strain>
    </source>
</reference>
<dbReference type="PROSITE" id="PS51257">
    <property type="entry name" value="PROKAR_LIPOPROTEIN"/>
    <property type="match status" value="1"/>
</dbReference>
<proteinExistence type="predicted"/>
<keyword evidence="1" id="KW-0732">Signal</keyword>